<evidence type="ECO:0000313" key="8">
    <source>
        <dbReference type="EMBL" id="KAG1315205.1"/>
    </source>
</evidence>
<dbReference type="InterPro" id="IPR036005">
    <property type="entry name" value="Creatinase/aminopeptidase-like"/>
</dbReference>
<dbReference type="PANTHER" id="PTHR43330:SF8">
    <property type="entry name" value="METHIONINE AMINOPEPTIDASE 1D, MITOCHONDRIAL"/>
    <property type="match status" value="1"/>
</dbReference>
<keyword evidence="2 5" id="KW-0645">Protease</keyword>
<dbReference type="EMBL" id="JAANQT010000058">
    <property type="protein sequence ID" value="KAG1315205.1"/>
    <property type="molecule type" value="Genomic_DNA"/>
</dbReference>
<dbReference type="NCBIfam" id="TIGR00500">
    <property type="entry name" value="met_pdase_I"/>
    <property type="match status" value="1"/>
</dbReference>
<evidence type="ECO:0000256" key="2">
    <source>
        <dbReference type="ARBA" id="ARBA00022670"/>
    </source>
</evidence>
<evidence type="ECO:0000256" key="6">
    <source>
        <dbReference type="RuleBase" id="RU003653"/>
    </source>
</evidence>
<gene>
    <name evidence="8" type="ORF">G6F64_000850</name>
</gene>
<feature type="binding site" evidence="5">
    <location>
        <position position="187"/>
    </location>
    <ligand>
        <name>a divalent metal cation</name>
        <dbReference type="ChEBI" id="CHEBI:60240"/>
        <label>2</label>
        <note>catalytic</note>
    </ligand>
</feature>
<dbReference type="PANTHER" id="PTHR43330">
    <property type="entry name" value="METHIONINE AMINOPEPTIDASE"/>
    <property type="match status" value="1"/>
</dbReference>
<evidence type="ECO:0000313" key="9">
    <source>
        <dbReference type="Proteomes" id="UP000716291"/>
    </source>
</evidence>
<evidence type="ECO:0000259" key="7">
    <source>
        <dbReference type="Pfam" id="PF00557"/>
    </source>
</evidence>
<comment type="caution">
    <text evidence="8">The sequence shown here is derived from an EMBL/GenBank/DDBJ whole genome shotgun (WGS) entry which is preliminary data.</text>
</comment>
<name>A0A9P7BWW4_RHIOR</name>
<dbReference type="AlphaFoldDB" id="A0A9P7BWW4"/>
<proteinExistence type="inferred from homology"/>
<feature type="binding site" evidence="5">
    <location>
        <position position="283"/>
    </location>
    <ligand>
        <name>a divalent metal cation</name>
        <dbReference type="ChEBI" id="CHEBI:60240"/>
        <label>2</label>
        <note>catalytic</note>
    </ligand>
</feature>
<feature type="binding site" evidence="5">
    <location>
        <position position="176"/>
    </location>
    <ligand>
        <name>a divalent metal cation</name>
        <dbReference type="ChEBI" id="CHEBI:60240"/>
        <label>1</label>
    </ligand>
</feature>
<evidence type="ECO:0000256" key="5">
    <source>
        <dbReference type="HAMAP-Rule" id="MF_03174"/>
    </source>
</evidence>
<dbReference type="Pfam" id="PF00557">
    <property type="entry name" value="Peptidase_M24"/>
    <property type="match status" value="1"/>
</dbReference>
<feature type="binding site" evidence="5">
    <location>
        <position position="159"/>
    </location>
    <ligand>
        <name>substrate</name>
    </ligand>
</feature>
<dbReference type="InterPro" id="IPR002467">
    <property type="entry name" value="Pept_M24A_MAP1"/>
</dbReference>
<dbReference type="GO" id="GO:0046872">
    <property type="term" value="F:metal ion binding"/>
    <property type="evidence" value="ECO:0007669"/>
    <property type="project" value="UniProtKB-UniRule"/>
</dbReference>
<comment type="cofactor">
    <cofactor evidence="5">
        <name>Co(2+)</name>
        <dbReference type="ChEBI" id="CHEBI:48828"/>
    </cofactor>
    <cofactor evidence="5">
        <name>Zn(2+)</name>
        <dbReference type="ChEBI" id="CHEBI:29105"/>
    </cofactor>
    <cofactor evidence="5">
        <name>Mn(2+)</name>
        <dbReference type="ChEBI" id="CHEBI:29035"/>
    </cofactor>
    <cofactor evidence="5">
        <name>Fe(2+)</name>
        <dbReference type="ChEBI" id="CHEBI:29033"/>
    </cofactor>
    <text evidence="5">Binds 2 divalent metal cations per subunit. Has a high-affinity and a low affinity metal-binding site. The true nature of the physiological cofactor is under debate. The enzyme is active with cobalt, zinc, manganese or divalent iron ions. Most likely, methionine aminopeptidases function as mononuclear Fe(2+)-metalloproteases under physiological conditions, and the catalytically relevant metal-binding site has been assigned to the histidine-containing high-affinity site.</text>
</comment>
<dbReference type="SUPFAM" id="SSF55920">
    <property type="entry name" value="Creatinase/aminopeptidase"/>
    <property type="match status" value="1"/>
</dbReference>
<feature type="binding site" evidence="5">
    <location>
        <position position="314"/>
    </location>
    <ligand>
        <name>a divalent metal cation</name>
        <dbReference type="ChEBI" id="CHEBI:60240"/>
        <label>2</label>
        <note>catalytic</note>
    </ligand>
</feature>
<dbReference type="OrthoDB" id="3209743at2759"/>
<keyword evidence="4 5" id="KW-0378">Hydrolase</keyword>
<dbReference type="CDD" id="cd01086">
    <property type="entry name" value="MetAP1"/>
    <property type="match status" value="1"/>
</dbReference>
<keyword evidence="9" id="KW-1185">Reference proteome</keyword>
<dbReference type="EC" id="3.4.11.18" evidence="6"/>
<comment type="function">
    <text evidence="6">Cotranslationally removes the N-terminal methionine from nascent proteins. The N-terminal methionine is often cleaved when the second residue in the primary sequence is small and uncharged (Met-Ala-, Cys, Gly, Pro, Ser, Thr, or Val).</text>
</comment>
<dbReference type="Gene3D" id="3.90.230.10">
    <property type="entry name" value="Creatinase/methionine aminopeptidase superfamily"/>
    <property type="match status" value="1"/>
</dbReference>
<dbReference type="GO" id="GO:0004239">
    <property type="term" value="F:initiator methionyl aminopeptidase activity"/>
    <property type="evidence" value="ECO:0007669"/>
    <property type="project" value="UniProtKB-UniRule"/>
</dbReference>
<dbReference type="InterPro" id="IPR000994">
    <property type="entry name" value="Pept_M24"/>
</dbReference>
<feature type="binding site" evidence="5">
    <location>
        <position position="314"/>
    </location>
    <ligand>
        <name>a divalent metal cation</name>
        <dbReference type="ChEBI" id="CHEBI:60240"/>
        <label>1</label>
    </ligand>
</feature>
<dbReference type="InterPro" id="IPR001714">
    <property type="entry name" value="Pept_M24_MAP"/>
</dbReference>
<dbReference type="GO" id="GO:0070006">
    <property type="term" value="F:metalloaminopeptidase activity"/>
    <property type="evidence" value="ECO:0007669"/>
    <property type="project" value="UniProtKB-UniRule"/>
</dbReference>
<evidence type="ECO:0000256" key="3">
    <source>
        <dbReference type="ARBA" id="ARBA00022723"/>
    </source>
</evidence>
<comment type="similarity">
    <text evidence="5">Belongs to the peptidase M24A family. Methionine aminopeptidase type 1 subfamily.</text>
</comment>
<accession>A0A9P7BWW4</accession>
<comment type="catalytic activity">
    <reaction evidence="5 6">
        <text>Release of N-terminal amino acids, preferentially methionine, from peptides and arylamides.</text>
        <dbReference type="EC" id="3.4.11.18"/>
    </reaction>
</comment>
<reference evidence="8" key="1">
    <citation type="journal article" date="2020" name="Microb. Genom.">
        <title>Genetic diversity of clinical and environmental Mucorales isolates obtained from an investigation of mucormycosis cases among solid organ transplant recipients.</title>
        <authorList>
            <person name="Nguyen M.H."/>
            <person name="Kaul D."/>
            <person name="Muto C."/>
            <person name="Cheng S.J."/>
            <person name="Richter R.A."/>
            <person name="Bruno V.M."/>
            <person name="Liu G."/>
            <person name="Beyhan S."/>
            <person name="Sundermann A.J."/>
            <person name="Mounaud S."/>
            <person name="Pasculle A.W."/>
            <person name="Nierman W.C."/>
            <person name="Driscoll E."/>
            <person name="Cumbie R."/>
            <person name="Clancy C.J."/>
            <person name="Dupont C.L."/>
        </authorList>
    </citation>
    <scope>NUCLEOTIDE SEQUENCE</scope>
    <source>
        <strain evidence="8">GL11</strain>
    </source>
</reference>
<protein>
    <recommendedName>
        <fullName evidence="6">Methionine aminopeptidase</fullName>
        <ecNumber evidence="6">3.4.11.18</ecNumber>
    </recommendedName>
</protein>
<keyword evidence="1 5" id="KW-0031">Aminopeptidase</keyword>
<dbReference type="PRINTS" id="PR00599">
    <property type="entry name" value="MAPEPTIDASE"/>
</dbReference>
<keyword evidence="3 5" id="KW-0479">Metal-binding</keyword>
<dbReference type="GO" id="GO:0006508">
    <property type="term" value="P:proteolysis"/>
    <property type="evidence" value="ECO:0007669"/>
    <property type="project" value="UniProtKB-KW"/>
</dbReference>
<feature type="binding site" evidence="5">
    <location>
        <position position="258"/>
    </location>
    <ligand>
        <name>substrate</name>
    </ligand>
</feature>
<evidence type="ECO:0000256" key="4">
    <source>
        <dbReference type="ARBA" id="ARBA00022801"/>
    </source>
</evidence>
<feature type="binding site" evidence="5">
    <location>
        <position position="251"/>
    </location>
    <ligand>
        <name>a divalent metal cation</name>
        <dbReference type="ChEBI" id="CHEBI:60240"/>
        <label>2</label>
        <note>catalytic</note>
    </ligand>
</feature>
<dbReference type="HAMAP" id="MF_01974">
    <property type="entry name" value="MetAP_1"/>
    <property type="match status" value="1"/>
</dbReference>
<evidence type="ECO:0000256" key="1">
    <source>
        <dbReference type="ARBA" id="ARBA00022438"/>
    </source>
</evidence>
<organism evidence="8 9">
    <name type="scientific">Rhizopus oryzae</name>
    <name type="common">Mucormycosis agent</name>
    <name type="synonym">Rhizopus arrhizus var. delemar</name>
    <dbReference type="NCBI Taxonomy" id="64495"/>
    <lineage>
        <taxon>Eukaryota</taxon>
        <taxon>Fungi</taxon>
        <taxon>Fungi incertae sedis</taxon>
        <taxon>Mucoromycota</taxon>
        <taxon>Mucoromycotina</taxon>
        <taxon>Mucoromycetes</taxon>
        <taxon>Mucorales</taxon>
        <taxon>Mucorineae</taxon>
        <taxon>Rhizopodaceae</taxon>
        <taxon>Rhizopus</taxon>
    </lineage>
</organism>
<feature type="domain" description="Peptidase M24" evidence="7">
    <location>
        <begin position="94"/>
        <end position="321"/>
    </location>
</feature>
<feature type="binding site" evidence="5">
    <location>
        <position position="187"/>
    </location>
    <ligand>
        <name>a divalent metal cation</name>
        <dbReference type="ChEBI" id="CHEBI:60240"/>
        <label>1</label>
    </ligand>
</feature>
<sequence length="329" mass="36168">MNSTTNLIRKNFFSFNRTIHTTFTSSSPRGLVKSSNRWGNFHRIGPASLATVDVRQMPRRPIPGHILQPPYAEHGTSSVWSPEIPVNTEIDIAYMRDAGKLAKEILALGSTLCKPGITTNKIDQVLHEAIIQNGAYPSPLNYSGFPKSVCTSINNIIAHGIPDDRELKDGDIINVDVTVYLKGYHGDTSATFLVGDNVDEKGKALVECTRESLDMAIKLCGPNVPYKEIGRVISEYAHKHGYSVSDELSGHGIGKEFHCHPLIYHHENEEEGIMTPGTIFTIEPMLCQGSATGIMWPDQWTISTVDGGRSAQFEHTILITDNGVEVLTA</sequence>
<dbReference type="Proteomes" id="UP000716291">
    <property type="component" value="Unassembled WGS sequence"/>
</dbReference>